<dbReference type="Pfam" id="PF04542">
    <property type="entry name" value="Sigma70_r2"/>
    <property type="match status" value="1"/>
</dbReference>
<feature type="domain" description="RNA polymerase sigma-70 region 2" evidence="6">
    <location>
        <begin position="29"/>
        <end position="90"/>
    </location>
</feature>
<protein>
    <submittedName>
        <fullName evidence="8">RNA polymerase subunit sigma</fullName>
    </submittedName>
</protein>
<dbReference type="Gene3D" id="1.10.1740.10">
    <property type="match status" value="1"/>
</dbReference>
<dbReference type="CDD" id="cd06171">
    <property type="entry name" value="Sigma70_r4"/>
    <property type="match status" value="1"/>
</dbReference>
<keyword evidence="2" id="KW-0805">Transcription regulation</keyword>
<proteinExistence type="inferred from homology"/>
<dbReference type="PANTHER" id="PTHR43133:SF59">
    <property type="entry name" value="ECF RNA POLYMERASE SIGMA FACTOR SIGR"/>
    <property type="match status" value="1"/>
</dbReference>
<dbReference type="InterPro" id="IPR013325">
    <property type="entry name" value="RNA_pol_sigma_r2"/>
</dbReference>
<dbReference type="InterPro" id="IPR013249">
    <property type="entry name" value="RNA_pol_sigma70_r4_t2"/>
</dbReference>
<dbReference type="GO" id="GO:0003677">
    <property type="term" value="F:DNA binding"/>
    <property type="evidence" value="ECO:0007669"/>
    <property type="project" value="UniProtKB-KW"/>
</dbReference>
<dbReference type="Gene3D" id="1.10.10.10">
    <property type="entry name" value="Winged helix-like DNA-binding domain superfamily/Winged helix DNA-binding domain"/>
    <property type="match status" value="1"/>
</dbReference>
<keyword evidence="3" id="KW-0731">Sigma factor</keyword>
<dbReference type="NCBIfam" id="TIGR02937">
    <property type="entry name" value="sigma70-ECF"/>
    <property type="match status" value="1"/>
</dbReference>
<comment type="similarity">
    <text evidence="1">Belongs to the sigma-70 factor family. ECF subfamily.</text>
</comment>
<evidence type="ECO:0000259" key="6">
    <source>
        <dbReference type="Pfam" id="PF04542"/>
    </source>
</evidence>
<evidence type="ECO:0000259" key="7">
    <source>
        <dbReference type="Pfam" id="PF08281"/>
    </source>
</evidence>
<dbReference type="InterPro" id="IPR036388">
    <property type="entry name" value="WH-like_DNA-bd_sf"/>
</dbReference>
<comment type="caution">
    <text evidence="8">The sequence shown here is derived from an EMBL/GenBank/DDBJ whole genome shotgun (WGS) entry which is preliminary data.</text>
</comment>
<evidence type="ECO:0000313" key="9">
    <source>
        <dbReference type="Proteomes" id="UP000078396"/>
    </source>
</evidence>
<dbReference type="GO" id="GO:0006352">
    <property type="term" value="P:DNA-templated transcription initiation"/>
    <property type="evidence" value="ECO:0007669"/>
    <property type="project" value="InterPro"/>
</dbReference>
<dbReference type="InterPro" id="IPR007627">
    <property type="entry name" value="RNA_pol_sigma70_r2"/>
</dbReference>
<dbReference type="GO" id="GO:0016987">
    <property type="term" value="F:sigma factor activity"/>
    <property type="evidence" value="ECO:0007669"/>
    <property type="project" value="UniProtKB-KW"/>
</dbReference>
<dbReference type="PANTHER" id="PTHR43133">
    <property type="entry name" value="RNA POLYMERASE ECF-TYPE SIGMA FACTO"/>
    <property type="match status" value="1"/>
</dbReference>
<dbReference type="InterPro" id="IPR014284">
    <property type="entry name" value="RNA_pol_sigma-70_dom"/>
</dbReference>
<dbReference type="SUPFAM" id="SSF88659">
    <property type="entry name" value="Sigma3 and sigma4 domains of RNA polymerase sigma factors"/>
    <property type="match status" value="1"/>
</dbReference>
<keyword evidence="5" id="KW-0804">Transcription</keyword>
<feature type="domain" description="RNA polymerase sigma factor 70 region 4 type 2" evidence="7">
    <location>
        <begin position="131"/>
        <end position="182"/>
    </location>
</feature>
<dbReference type="Pfam" id="PF08281">
    <property type="entry name" value="Sigma70_r4_2"/>
    <property type="match status" value="1"/>
</dbReference>
<sequence>MEGHLAPVPEATDVDLTARFERDVIPFVDTLFGVALRMTRHRADAEDLVQDTMAQAHKGFGAIERGTNLKAWLFGIQASTHINRRRQRMRQPNEVPTDTIYERRPTADAERSPRALNSAEVAVLESLPDDDIRNVLDALPLELRMAVYYADVEGLAYQEISDITSTPLGTVMSRIRRGRSQLRVLLAALAADRGHFRVQQRAG</sequence>
<accession>A0A178M4L3</accession>
<evidence type="ECO:0000256" key="3">
    <source>
        <dbReference type="ARBA" id="ARBA00023082"/>
    </source>
</evidence>
<organism evidence="8 9">
    <name type="scientific">Mycolicibacterium iranicum</name>
    <name type="common">Mycobacterium iranicum</name>
    <dbReference type="NCBI Taxonomy" id="912594"/>
    <lineage>
        <taxon>Bacteria</taxon>
        <taxon>Bacillati</taxon>
        <taxon>Actinomycetota</taxon>
        <taxon>Actinomycetes</taxon>
        <taxon>Mycobacteriales</taxon>
        <taxon>Mycobacteriaceae</taxon>
        <taxon>Mycolicibacterium</taxon>
    </lineage>
</organism>
<dbReference type="InterPro" id="IPR039425">
    <property type="entry name" value="RNA_pol_sigma-70-like"/>
</dbReference>
<name>A0A178M4L3_MYCIR</name>
<dbReference type="InterPro" id="IPR013324">
    <property type="entry name" value="RNA_pol_sigma_r3/r4-like"/>
</dbReference>
<evidence type="ECO:0000313" key="8">
    <source>
        <dbReference type="EMBL" id="OAN42043.1"/>
    </source>
</evidence>
<dbReference type="EMBL" id="LWCS01000002">
    <property type="protein sequence ID" value="OAN42043.1"/>
    <property type="molecule type" value="Genomic_DNA"/>
</dbReference>
<evidence type="ECO:0000256" key="4">
    <source>
        <dbReference type="ARBA" id="ARBA00023125"/>
    </source>
</evidence>
<dbReference type="AlphaFoldDB" id="A0A178M4L3"/>
<dbReference type="SUPFAM" id="SSF88946">
    <property type="entry name" value="Sigma2 domain of RNA polymerase sigma factors"/>
    <property type="match status" value="1"/>
</dbReference>
<evidence type="ECO:0000256" key="1">
    <source>
        <dbReference type="ARBA" id="ARBA00010641"/>
    </source>
</evidence>
<reference evidence="8 9" key="1">
    <citation type="submission" date="2016-04" db="EMBL/GenBank/DDBJ databases">
        <title>Draft Genome Sequences of Staphylococcus capitis Strain H36, S. capitis Strain H65, S. cohnii Strain H62, S. hominis Strain H69, Mycobacterium iranicum Strain H39, Plantibacter sp. Strain H53, Pseudomonas oryzihabitans Strain H72, and Microbacterium sp. Strain H83, isolated from residential settings.</title>
        <authorList>
            <person name="Lymperopoulou D."/>
            <person name="Adams R.I."/>
            <person name="Lindow S."/>
            <person name="Coil D.A."/>
            <person name="Jospin G."/>
            <person name="Eisen J.A."/>
        </authorList>
    </citation>
    <scope>NUCLEOTIDE SEQUENCE [LARGE SCALE GENOMIC DNA]</scope>
    <source>
        <strain evidence="8 9">H39</strain>
    </source>
</reference>
<dbReference type="Proteomes" id="UP000078396">
    <property type="component" value="Unassembled WGS sequence"/>
</dbReference>
<evidence type="ECO:0000256" key="2">
    <source>
        <dbReference type="ARBA" id="ARBA00023015"/>
    </source>
</evidence>
<keyword evidence="4" id="KW-0238">DNA-binding</keyword>
<gene>
    <name evidence="8" type="ORF">A4X20_03315</name>
</gene>
<evidence type="ECO:0000256" key="5">
    <source>
        <dbReference type="ARBA" id="ARBA00023163"/>
    </source>
</evidence>